<evidence type="ECO:0000256" key="1">
    <source>
        <dbReference type="ARBA" id="ARBA00004123"/>
    </source>
</evidence>
<comment type="similarity">
    <text evidence="11">Belongs to the TRAFAC class myosin-kinesin ATPase superfamily. Kinesin family.</text>
</comment>
<evidence type="ECO:0000256" key="10">
    <source>
        <dbReference type="ARBA" id="ARBA00023242"/>
    </source>
</evidence>
<dbReference type="SUPFAM" id="SSF52540">
    <property type="entry name" value="P-loop containing nucleoside triphosphate hydrolases"/>
    <property type="match status" value="1"/>
</dbReference>
<keyword evidence="10" id="KW-0539">Nucleus</keyword>
<comment type="subcellular location">
    <subcellularLocation>
        <location evidence="2">Cytoplasm</location>
        <location evidence="2">Cytoskeleton</location>
    </subcellularLocation>
    <subcellularLocation>
        <location evidence="1">Nucleus</location>
    </subcellularLocation>
</comment>
<dbReference type="InterPro" id="IPR019821">
    <property type="entry name" value="Kinesin_motor_CS"/>
</dbReference>
<dbReference type="GO" id="GO:0005874">
    <property type="term" value="C:microtubule"/>
    <property type="evidence" value="ECO:0007669"/>
    <property type="project" value="UniProtKB-KW"/>
</dbReference>
<dbReference type="InterPro" id="IPR027640">
    <property type="entry name" value="Kinesin-like_fam"/>
</dbReference>
<keyword evidence="8 11" id="KW-0505">Motor protein</keyword>
<dbReference type="FunFam" id="3.40.850.10:FF:000027">
    <property type="entry name" value="Kinesin-like protein"/>
    <property type="match status" value="1"/>
</dbReference>
<dbReference type="EMBL" id="JAIWYP010000001">
    <property type="protein sequence ID" value="KAH3877279.1"/>
    <property type="molecule type" value="Genomic_DNA"/>
</dbReference>
<evidence type="ECO:0000313" key="16">
    <source>
        <dbReference type="Proteomes" id="UP000828390"/>
    </source>
</evidence>
<feature type="region of interest" description="Disordered" evidence="13">
    <location>
        <begin position="768"/>
        <end position="822"/>
    </location>
</feature>
<evidence type="ECO:0000256" key="7">
    <source>
        <dbReference type="ARBA" id="ARBA00023054"/>
    </source>
</evidence>
<dbReference type="CDD" id="cd01370">
    <property type="entry name" value="KISc_KIP3_like"/>
    <property type="match status" value="1"/>
</dbReference>
<gene>
    <name evidence="15" type="ORF">DPMN_001142</name>
</gene>
<name>A0A9D4MJQ6_DREPO</name>
<feature type="coiled-coil region" evidence="12">
    <location>
        <begin position="435"/>
        <end position="462"/>
    </location>
</feature>
<dbReference type="PANTHER" id="PTHR47968:SF65">
    <property type="entry name" value="KINESIN MOTOR DOMAIN-CONTAINING PROTEIN"/>
    <property type="match status" value="1"/>
</dbReference>
<dbReference type="InterPro" id="IPR001752">
    <property type="entry name" value="Kinesin_motor_dom"/>
</dbReference>
<evidence type="ECO:0000259" key="14">
    <source>
        <dbReference type="PROSITE" id="PS50067"/>
    </source>
</evidence>
<keyword evidence="9" id="KW-0206">Cytoskeleton</keyword>
<dbReference type="GO" id="GO:0008017">
    <property type="term" value="F:microtubule binding"/>
    <property type="evidence" value="ECO:0007669"/>
    <property type="project" value="InterPro"/>
</dbReference>
<dbReference type="Pfam" id="PF00225">
    <property type="entry name" value="Kinesin"/>
    <property type="match status" value="1"/>
</dbReference>
<reference evidence="15" key="1">
    <citation type="journal article" date="2019" name="bioRxiv">
        <title>The Genome of the Zebra Mussel, Dreissena polymorpha: A Resource for Invasive Species Research.</title>
        <authorList>
            <person name="McCartney M.A."/>
            <person name="Auch B."/>
            <person name="Kono T."/>
            <person name="Mallez S."/>
            <person name="Zhang Y."/>
            <person name="Obille A."/>
            <person name="Becker A."/>
            <person name="Abrahante J.E."/>
            <person name="Garbe J."/>
            <person name="Badalamenti J.P."/>
            <person name="Herman A."/>
            <person name="Mangelson H."/>
            <person name="Liachko I."/>
            <person name="Sullivan S."/>
            <person name="Sone E.D."/>
            <person name="Koren S."/>
            <person name="Silverstein K.A.T."/>
            <person name="Beckman K.B."/>
            <person name="Gohl D.M."/>
        </authorList>
    </citation>
    <scope>NUCLEOTIDE SEQUENCE</scope>
    <source>
        <strain evidence="15">Duluth1</strain>
        <tissue evidence="15">Whole animal</tissue>
    </source>
</reference>
<dbReference type="PRINTS" id="PR00380">
    <property type="entry name" value="KINESINHEAVY"/>
</dbReference>
<dbReference type="PROSITE" id="PS00411">
    <property type="entry name" value="KINESIN_MOTOR_1"/>
    <property type="match status" value="1"/>
</dbReference>
<evidence type="ECO:0000256" key="3">
    <source>
        <dbReference type="ARBA" id="ARBA00022490"/>
    </source>
</evidence>
<comment type="caution">
    <text evidence="15">The sequence shown here is derived from an EMBL/GenBank/DDBJ whole genome shotgun (WGS) entry which is preliminary data.</text>
</comment>
<feature type="region of interest" description="Disordered" evidence="13">
    <location>
        <begin position="918"/>
        <end position="1056"/>
    </location>
</feature>
<keyword evidence="3" id="KW-0963">Cytoplasm</keyword>
<sequence length="1167" mass="129186">MRLGLERSKSANQNKRFMKRGHFENIRCRKFATKYLHENENRAKCCLIEMPLPSNRKRAHEPDIEAGGGDAPSSNVKVVVRIRPPNVKEVEGNFREVVQAVDENVLVFDPKENSCNDYRNGTGRKRPRDISKRANRDLKFAFDRVFAPNATNMDIYNETTNCVLTGILNGYNCSVFAYGATGAGKTHTMLGSKEHPGVMYHTMMDLYARIEQMKDTKTCDVAVSYLEVYNETIRDLLVPGGNLPIREDPGHGVVIHGLSLHKPKSAEDLLSMLQYGNQHRTQHPTDANAESSRSHAVFQVFVRQKDRTANISTEVRVAKLCLVDLAGSERATVTKNMGSRMREGANINRSLLALGNVINALAENKSKGYVPYRDSKLTRLLKDSLGGNCQTVMIAAVSPSAMSFEDTYNTLRYADRAKHIKAELKKNVLNVDFHMAQYGKIVQELRKEIKELKGKLQSYEGGSQVSSKMAAPPPVNMFSCSKYEGEICSLYANHQAVFMDQLQGEITLRSLQWKIYRRSRCLKRLATLDEAANVESVKVVDSLISGLGQKAACMEVSSNTSRGKVANSFKHLADMEQKMQAHAMKENNNRVPEALPLRCQFERLRCELDISRQQLAFTQQAVRCQERELVHNERLLHQLLKLVKHQHYILKGHKILTSDLVSMYEGVNRWAAGQEVSWEDSEQGGEDSYVRGYTLEQMLDLPVLGLKHESADTQDMPILDKPVAEENKVFRFTATSVNTAPQSFPQRVDECSPPKAKRMMLAPSCSQPAAMRVKGHRGVTTPNQSRSNVRSKSQSEGSSQRHRLPSNLASGGGETIPEADSDNLDNTFTIEPTVNPEVLPHVDSTCHTSVNKSNLMNEHGETVADVYNPDPEPALNYSNCVDESRTGLSNNLGENDSGTSTIVDQSANSVTSLASVSTLVDGPQNSSQNLSGLDEAQNCRTSLEPPRAKEVAKPPRASINSNTVVKSTRQSSEKPVSCKALRSITFEDSGSISSSKGEQQTDVSQSKTPDRKPLRQVGSGNTPNSQQRRSSFSKDSNQKRLSAGRSTPSRLSDKENMENKLDDLSRYGMPSLVAGSLLNTGRTIKTEQTSGSTPNYMQATKSHMNRKIVHLNKNTSLNSSDDSTGLSSTAGSTMAKSAFISKNARPLGAHMRSKSACNLATRAAWQF</sequence>
<evidence type="ECO:0000256" key="6">
    <source>
        <dbReference type="ARBA" id="ARBA00022840"/>
    </source>
</evidence>
<feature type="compositionally biased region" description="Polar residues" evidence="13">
    <location>
        <begin position="1018"/>
        <end position="1035"/>
    </location>
</feature>
<evidence type="ECO:0000256" key="12">
    <source>
        <dbReference type="SAM" id="Coils"/>
    </source>
</evidence>
<organism evidence="15 16">
    <name type="scientific">Dreissena polymorpha</name>
    <name type="common">Zebra mussel</name>
    <name type="synonym">Mytilus polymorpha</name>
    <dbReference type="NCBI Taxonomy" id="45954"/>
    <lineage>
        <taxon>Eukaryota</taxon>
        <taxon>Metazoa</taxon>
        <taxon>Spiralia</taxon>
        <taxon>Lophotrochozoa</taxon>
        <taxon>Mollusca</taxon>
        <taxon>Bivalvia</taxon>
        <taxon>Autobranchia</taxon>
        <taxon>Heteroconchia</taxon>
        <taxon>Euheterodonta</taxon>
        <taxon>Imparidentia</taxon>
        <taxon>Neoheterodontei</taxon>
        <taxon>Myida</taxon>
        <taxon>Dreissenoidea</taxon>
        <taxon>Dreissenidae</taxon>
        <taxon>Dreissena</taxon>
    </lineage>
</organism>
<dbReference type="SMART" id="SM00129">
    <property type="entry name" value="KISc"/>
    <property type="match status" value="1"/>
</dbReference>
<dbReference type="GO" id="GO:0005634">
    <property type="term" value="C:nucleus"/>
    <property type="evidence" value="ECO:0007669"/>
    <property type="project" value="UniProtKB-SubCell"/>
</dbReference>
<dbReference type="GO" id="GO:0005524">
    <property type="term" value="F:ATP binding"/>
    <property type="evidence" value="ECO:0007669"/>
    <property type="project" value="UniProtKB-UniRule"/>
</dbReference>
<feature type="compositionally biased region" description="Polar residues" evidence="13">
    <location>
        <begin position="780"/>
        <end position="798"/>
    </location>
</feature>
<dbReference type="Proteomes" id="UP000828390">
    <property type="component" value="Unassembled WGS sequence"/>
</dbReference>
<evidence type="ECO:0000256" key="2">
    <source>
        <dbReference type="ARBA" id="ARBA00004245"/>
    </source>
</evidence>
<keyword evidence="4" id="KW-0493">Microtubule</keyword>
<dbReference type="InterPro" id="IPR027417">
    <property type="entry name" value="P-loop_NTPase"/>
</dbReference>
<reference evidence="15" key="2">
    <citation type="submission" date="2020-11" db="EMBL/GenBank/DDBJ databases">
        <authorList>
            <person name="McCartney M.A."/>
            <person name="Auch B."/>
            <person name="Kono T."/>
            <person name="Mallez S."/>
            <person name="Becker A."/>
            <person name="Gohl D.M."/>
            <person name="Silverstein K.A.T."/>
            <person name="Koren S."/>
            <person name="Bechman K.B."/>
            <person name="Herman A."/>
            <person name="Abrahante J.E."/>
            <person name="Garbe J."/>
        </authorList>
    </citation>
    <scope>NUCLEOTIDE SEQUENCE</scope>
    <source>
        <strain evidence="15">Duluth1</strain>
        <tissue evidence="15">Whole animal</tissue>
    </source>
</reference>
<evidence type="ECO:0000313" key="15">
    <source>
        <dbReference type="EMBL" id="KAH3877279.1"/>
    </source>
</evidence>
<feature type="compositionally biased region" description="Polar residues" evidence="13">
    <location>
        <begin position="986"/>
        <end position="1007"/>
    </location>
</feature>
<proteinExistence type="inferred from homology"/>
<accession>A0A9D4MJQ6</accession>
<keyword evidence="5 11" id="KW-0547">Nucleotide-binding</keyword>
<dbReference type="Gene3D" id="3.40.850.10">
    <property type="entry name" value="Kinesin motor domain"/>
    <property type="match status" value="1"/>
</dbReference>
<dbReference type="GO" id="GO:0003777">
    <property type="term" value="F:microtubule motor activity"/>
    <property type="evidence" value="ECO:0007669"/>
    <property type="project" value="InterPro"/>
</dbReference>
<feature type="compositionally biased region" description="Polar residues" evidence="13">
    <location>
        <begin position="958"/>
        <end position="974"/>
    </location>
</feature>
<evidence type="ECO:0000256" key="13">
    <source>
        <dbReference type="SAM" id="MobiDB-lite"/>
    </source>
</evidence>
<evidence type="ECO:0000256" key="8">
    <source>
        <dbReference type="ARBA" id="ARBA00023175"/>
    </source>
</evidence>
<evidence type="ECO:0000256" key="9">
    <source>
        <dbReference type="ARBA" id="ARBA00023212"/>
    </source>
</evidence>
<dbReference type="PROSITE" id="PS50067">
    <property type="entry name" value="KINESIN_MOTOR_2"/>
    <property type="match status" value="1"/>
</dbReference>
<feature type="binding site" evidence="11">
    <location>
        <begin position="179"/>
        <end position="186"/>
    </location>
    <ligand>
        <name>ATP</name>
        <dbReference type="ChEBI" id="CHEBI:30616"/>
    </ligand>
</feature>
<dbReference type="InterPro" id="IPR036961">
    <property type="entry name" value="Kinesin_motor_dom_sf"/>
</dbReference>
<evidence type="ECO:0000256" key="11">
    <source>
        <dbReference type="PROSITE-ProRule" id="PRU00283"/>
    </source>
</evidence>
<keyword evidence="16" id="KW-1185">Reference proteome</keyword>
<evidence type="ECO:0000256" key="5">
    <source>
        <dbReference type="ARBA" id="ARBA00022741"/>
    </source>
</evidence>
<dbReference type="AlphaFoldDB" id="A0A9D4MJQ6"/>
<keyword evidence="6 11" id="KW-0067">ATP-binding</keyword>
<feature type="domain" description="Kinesin motor" evidence="14">
    <location>
        <begin position="75"/>
        <end position="420"/>
    </location>
</feature>
<dbReference type="GO" id="GO:0007018">
    <property type="term" value="P:microtubule-based movement"/>
    <property type="evidence" value="ECO:0007669"/>
    <property type="project" value="InterPro"/>
</dbReference>
<dbReference type="PANTHER" id="PTHR47968">
    <property type="entry name" value="CENTROMERE PROTEIN E"/>
    <property type="match status" value="1"/>
</dbReference>
<evidence type="ECO:0000256" key="4">
    <source>
        <dbReference type="ARBA" id="ARBA00022701"/>
    </source>
</evidence>
<protein>
    <recommendedName>
        <fullName evidence="14">Kinesin motor domain-containing protein</fullName>
    </recommendedName>
</protein>
<keyword evidence="7 12" id="KW-0175">Coiled coil</keyword>